<dbReference type="SUPFAM" id="SSF102645">
    <property type="entry name" value="CoaB-like"/>
    <property type="match status" value="2"/>
</dbReference>
<evidence type="ECO:0008006" key="4">
    <source>
        <dbReference type="Google" id="ProtNLM"/>
    </source>
</evidence>
<dbReference type="EMBL" id="JALLPJ020001399">
    <property type="protein sequence ID" value="KAL3765595.1"/>
    <property type="molecule type" value="Genomic_DNA"/>
</dbReference>
<evidence type="ECO:0000313" key="2">
    <source>
        <dbReference type="EMBL" id="KAL3765595.1"/>
    </source>
</evidence>
<name>A0ABD3MNL4_9STRA</name>
<keyword evidence="1" id="KW-0812">Transmembrane</keyword>
<gene>
    <name evidence="2" type="ORF">ACHAWO_003887</name>
</gene>
<dbReference type="InterPro" id="IPR035929">
    <property type="entry name" value="CoaB-like_sf"/>
</dbReference>
<sequence>MDEQLLTRLNNFTTRHTSHHRPIALVTSGGTAADLEVNAVRFLDNFSTGLRGACAVEQFLKRGYAVIHLKRVGSVSPFGRLVENQVGEGGGRLGFESIGELFDCGEDGGIDLDGDFGFNRTKSGQAKSADPWLYSTESNATNSVDEIYSTSKSKKTYGELSLNPRLTHSRVLQSTVRSYNNILQQGLMITITFRTVDDYLQKLQVCCEAINTAGSLGLIYLAAAVSDFYIPRDKKAVHKIQSRDYGLKKTDSRNTAQVVAADNTLTIILYPVPKVMSTLRDEWCPNAFVISFKLETDSTILRQKAVMAMQRYGVHLVIGNELKTRYEKVFILSRSGAGNNDDESNNKECENELPDGFSVIEITSASSTATHSSSKVDALEDATVEYIVRQHFYYISTKVDATQPNMSSVELFAQTTAEAEKNHQARLHASYRKLQKEKLKSRMFELVWNIGGSALGVAISYGLARMLQQRQQIS</sequence>
<dbReference type="Proteomes" id="UP001530400">
    <property type="component" value="Unassembled WGS sequence"/>
</dbReference>
<proteinExistence type="predicted"/>
<dbReference type="GO" id="GO:0015937">
    <property type="term" value="P:coenzyme A biosynthetic process"/>
    <property type="evidence" value="ECO:0007669"/>
    <property type="project" value="UniProtKB-ARBA"/>
</dbReference>
<dbReference type="PANTHER" id="PTHR12290">
    <property type="entry name" value="CORNICHON-RELATED"/>
    <property type="match status" value="1"/>
</dbReference>
<accession>A0ABD3MNL4</accession>
<keyword evidence="1" id="KW-1133">Transmembrane helix</keyword>
<dbReference type="Gene3D" id="3.40.50.10300">
    <property type="entry name" value="CoaB-like"/>
    <property type="match status" value="1"/>
</dbReference>
<feature type="transmembrane region" description="Helical" evidence="1">
    <location>
        <begin position="446"/>
        <end position="464"/>
    </location>
</feature>
<keyword evidence="1" id="KW-0472">Membrane</keyword>
<comment type="caution">
    <text evidence="2">The sequence shown here is derived from an EMBL/GenBank/DDBJ whole genome shotgun (WGS) entry which is preliminary data.</text>
</comment>
<dbReference type="AlphaFoldDB" id="A0ABD3MNL4"/>
<evidence type="ECO:0000256" key="1">
    <source>
        <dbReference type="SAM" id="Phobius"/>
    </source>
</evidence>
<reference evidence="2 3" key="1">
    <citation type="submission" date="2024-10" db="EMBL/GenBank/DDBJ databases">
        <title>Updated reference genomes for cyclostephanoid diatoms.</title>
        <authorList>
            <person name="Roberts W.R."/>
            <person name="Alverson A.J."/>
        </authorList>
    </citation>
    <scope>NUCLEOTIDE SEQUENCE [LARGE SCALE GENOMIC DNA]</scope>
    <source>
        <strain evidence="2 3">AJA010-31</strain>
    </source>
</reference>
<organism evidence="2 3">
    <name type="scientific">Cyclotella atomus</name>
    <dbReference type="NCBI Taxonomy" id="382360"/>
    <lineage>
        <taxon>Eukaryota</taxon>
        <taxon>Sar</taxon>
        <taxon>Stramenopiles</taxon>
        <taxon>Ochrophyta</taxon>
        <taxon>Bacillariophyta</taxon>
        <taxon>Coscinodiscophyceae</taxon>
        <taxon>Thalassiosirophycidae</taxon>
        <taxon>Stephanodiscales</taxon>
        <taxon>Stephanodiscaceae</taxon>
        <taxon>Cyclotella</taxon>
    </lineage>
</organism>
<keyword evidence="3" id="KW-1185">Reference proteome</keyword>
<dbReference type="GO" id="GO:0003824">
    <property type="term" value="F:catalytic activity"/>
    <property type="evidence" value="ECO:0007669"/>
    <property type="project" value="UniProtKB-ARBA"/>
</dbReference>
<protein>
    <recommendedName>
        <fullName evidence="4">DNA/pantothenate metabolism flavoprotein C-terminal domain-containing protein</fullName>
    </recommendedName>
</protein>
<evidence type="ECO:0000313" key="3">
    <source>
        <dbReference type="Proteomes" id="UP001530400"/>
    </source>
</evidence>